<dbReference type="CDD" id="cd02130">
    <property type="entry name" value="PA_ScAPY_like"/>
    <property type="match status" value="1"/>
</dbReference>
<evidence type="ECO:0000256" key="3">
    <source>
        <dbReference type="ARBA" id="ARBA00011245"/>
    </source>
</evidence>
<dbReference type="GeneID" id="4620380"/>
<keyword evidence="5 9" id="KW-0645">Protease</keyword>
<dbReference type="FunFam" id="3.40.630.10:FF:000093">
    <property type="entry name" value="Peptide hydrolase"/>
    <property type="match status" value="1"/>
</dbReference>
<dbReference type="RefSeq" id="NP_984219.1">
    <property type="nucleotide sequence ID" value="NM_209572.1"/>
</dbReference>
<dbReference type="FunCoup" id="Q75A00">
    <property type="interactions" value="53"/>
</dbReference>
<dbReference type="GO" id="GO:0007039">
    <property type="term" value="P:protein catabolic process in the vacuole"/>
    <property type="evidence" value="ECO:0007669"/>
    <property type="project" value="EnsemblFungi"/>
</dbReference>
<dbReference type="HOGENOM" id="CLU_024336_0_1_1"/>
<dbReference type="GO" id="GO:0000324">
    <property type="term" value="C:fungal-type vacuole"/>
    <property type="evidence" value="ECO:0007669"/>
    <property type="project" value="EnsemblFungi"/>
</dbReference>
<comment type="subcellular location">
    <subcellularLocation>
        <location evidence="2">Secreted</location>
    </subcellularLocation>
</comment>
<dbReference type="GO" id="GO:0008235">
    <property type="term" value="F:metalloexopeptidase activity"/>
    <property type="evidence" value="ECO:0007669"/>
    <property type="project" value="InterPro"/>
</dbReference>
<dbReference type="FunFam" id="3.50.30.30:FF:000030">
    <property type="entry name" value="Peptide hydrolase"/>
    <property type="match status" value="1"/>
</dbReference>
<dbReference type="KEGG" id="ago:AGOS_ADR123W"/>
<feature type="domain" description="Peptidase M28" evidence="11">
    <location>
        <begin position="279"/>
        <end position="480"/>
    </location>
</feature>
<keyword evidence="7 9" id="KW-0378">Hydrolase</keyword>
<evidence type="ECO:0000256" key="2">
    <source>
        <dbReference type="ARBA" id="ARBA00004613"/>
    </source>
</evidence>
<dbReference type="OMA" id="PNYEYEV"/>
<dbReference type="Pfam" id="PF02225">
    <property type="entry name" value="PA"/>
    <property type="match status" value="1"/>
</dbReference>
<dbReference type="GO" id="GO:0046872">
    <property type="term" value="F:metal ion binding"/>
    <property type="evidence" value="ECO:0007669"/>
    <property type="project" value="UniProtKB-KW"/>
</dbReference>
<dbReference type="EC" id="3.4.-.-" evidence="9"/>
<evidence type="ECO:0000256" key="4">
    <source>
        <dbReference type="ARBA" id="ARBA00022525"/>
    </source>
</evidence>
<proteinExistence type="inferred from homology"/>
<dbReference type="InParanoid" id="Q75A00"/>
<organism evidence="12 13">
    <name type="scientific">Eremothecium gossypii (strain ATCC 10895 / CBS 109.51 / FGSC 9923 / NRRL Y-1056)</name>
    <name type="common">Yeast</name>
    <name type="synonym">Ashbya gossypii</name>
    <dbReference type="NCBI Taxonomy" id="284811"/>
    <lineage>
        <taxon>Eukaryota</taxon>
        <taxon>Fungi</taxon>
        <taxon>Dikarya</taxon>
        <taxon>Ascomycota</taxon>
        <taxon>Saccharomycotina</taxon>
        <taxon>Saccharomycetes</taxon>
        <taxon>Saccharomycetales</taxon>
        <taxon>Saccharomycetaceae</taxon>
        <taxon>Eremothecium</taxon>
    </lineage>
</organism>
<dbReference type="MEROPS" id="M28.001"/>
<comment type="similarity">
    <text evidence="9">Belongs to the peptidase M28 family.</text>
</comment>
<dbReference type="InterPro" id="IPR003137">
    <property type="entry name" value="PA_domain"/>
</dbReference>
<name>Q75A00_EREGS</name>
<evidence type="ECO:0000256" key="8">
    <source>
        <dbReference type="ARBA" id="ARBA00022833"/>
    </source>
</evidence>
<dbReference type="SUPFAM" id="SSF53187">
    <property type="entry name" value="Zn-dependent exopeptidases"/>
    <property type="match status" value="1"/>
</dbReference>
<evidence type="ECO:0000313" key="13">
    <source>
        <dbReference type="Proteomes" id="UP000000591"/>
    </source>
</evidence>
<dbReference type="Gene3D" id="3.50.30.30">
    <property type="match status" value="1"/>
</dbReference>
<dbReference type="Gene3D" id="3.40.630.10">
    <property type="entry name" value="Zn peptidases"/>
    <property type="match status" value="1"/>
</dbReference>
<dbReference type="Pfam" id="PF04389">
    <property type="entry name" value="Peptidase_M28"/>
    <property type="match status" value="1"/>
</dbReference>
<dbReference type="InterPro" id="IPR007484">
    <property type="entry name" value="Peptidase_M28"/>
</dbReference>
<reference evidence="13" key="2">
    <citation type="journal article" date="2013" name="G3 (Bethesda)">
        <title>Genomes of Ashbya fungi isolated from insects reveal four mating-type loci, numerous translocations, lack of transposons, and distinct gene duplications.</title>
        <authorList>
            <person name="Dietrich F.S."/>
            <person name="Voegeli S."/>
            <person name="Kuo S."/>
            <person name="Philippsen P."/>
        </authorList>
    </citation>
    <scope>GENOME REANNOTATION</scope>
    <source>
        <strain evidence="13">ATCC 10895 / CBS 109.51 / FGSC 9923 / NRRL Y-1056</strain>
    </source>
</reference>
<keyword evidence="6 9" id="KW-0479">Metal-binding</keyword>
<dbReference type="GO" id="GO:0005576">
    <property type="term" value="C:extracellular region"/>
    <property type="evidence" value="ECO:0007669"/>
    <property type="project" value="UniProtKB-SubCell"/>
</dbReference>
<dbReference type="AlphaFoldDB" id="Q75A00"/>
<dbReference type="SUPFAM" id="SSF52025">
    <property type="entry name" value="PA domain"/>
    <property type="match status" value="1"/>
</dbReference>
<reference evidence="12 13" key="1">
    <citation type="journal article" date="2004" name="Science">
        <title>The Ashbya gossypii genome as a tool for mapping the ancient Saccharomyces cerevisiae genome.</title>
        <authorList>
            <person name="Dietrich F.S."/>
            <person name="Voegeli S."/>
            <person name="Brachat S."/>
            <person name="Lerch A."/>
            <person name="Gates K."/>
            <person name="Steiner S."/>
            <person name="Mohr C."/>
            <person name="Pohlmann R."/>
            <person name="Luedi P."/>
            <person name="Choi S."/>
            <person name="Wing R.A."/>
            <person name="Flavier A."/>
            <person name="Gaffney T.D."/>
            <person name="Philippsen P."/>
        </authorList>
    </citation>
    <scope>NUCLEOTIDE SEQUENCE [LARGE SCALE GENOMIC DNA]</scope>
    <source>
        <strain evidence="13">ATCC 10895 / CBS 109.51 / FGSC 9923 / NRRL Y-1056</strain>
    </source>
</reference>
<dbReference type="GO" id="GO:0004177">
    <property type="term" value="F:aminopeptidase activity"/>
    <property type="evidence" value="ECO:0007669"/>
    <property type="project" value="EnsemblFungi"/>
</dbReference>
<keyword evidence="8 9" id="KW-0862">Zinc</keyword>
<dbReference type="OrthoDB" id="10013407at2759"/>
<gene>
    <name evidence="12" type="ORF">AGOS_ADR123W</name>
</gene>
<keyword evidence="4" id="KW-0964">Secreted</keyword>
<dbReference type="InterPro" id="IPR046450">
    <property type="entry name" value="PA_dom_sf"/>
</dbReference>
<dbReference type="STRING" id="284811.Q75A00"/>
<protein>
    <recommendedName>
        <fullName evidence="9">Peptide hydrolase</fullName>
        <ecNumber evidence="9">3.4.-.-</ecNumber>
    </recommendedName>
</protein>
<evidence type="ECO:0000256" key="9">
    <source>
        <dbReference type="RuleBase" id="RU361240"/>
    </source>
</evidence>
<keyword evidence="13" id="KW-1185">Reference proteome</keyword>
<dbReference type="GO" id="GO:0006508">
    <property type="term" value="P:proteolysis"/>
    <property type="evidence" value="ECO:0000318"/>
    <property type="project" value="GO_Central"/>
</dbReference>
<evidence type="ECO:0000256" key="5">
    <source>
        <dbReference type="ARBA" id="ARBA00022670"/>
    </source>
</evidence>
<evidence type="ECO:0000259" key="10">
    <source>
        <dbReference type="Pfam" id="PF02225"/>
    </source>
</evidence>
<accession>Q75A00</accession>
<dbReference type="eggNOG" id="KOG2195">
    <property type="taxonomic scope" value="Eukaryota"/>
</dbReference>
<sequence>MKYFKLVLTAGACAQAFLVPERWADAMAEAIAPVARNPLLFNEEPKLVPDLFRQDKPLVSSEKLQEMITVGQLNSSAWELYRIATMSTPEYGHPTRVIGSAGHNGTVEYILEELGKLGDYYDVSVQNFGALVGELRSYNLTYMNDTEVPWSNVLHYSPSVELFQGKLLHVPNLGCDEDDYRALVVGANEIALIERGECEFRRKSILAGTFGFKAAIIYNNDPEEGGISGTLGNPDEHMISTFGVSYDVGNSLVAAISLDPTFSLNAMVDSTVKEITTQNVIADTKGGDPENIVSLGAHSDSVFAGPGINDDGSGTISLLTVAKHLANFSVKNKVRFAWWSAEEEGLLGSEYYVSQLSPEENQKIRLFMDYDMMASPNYEYEVYDANNRENPAGSEELKNLYIDYYTSHGLNYTLVPFDGRSDYVAFIQNGIPGGGVATGAEKINALNNDPFDKCYHQLCDDTGNLNFEAFMVNTKLIAHAVATYGASLEDYPLRSTDGLMTLAATTQSPRFHYKGNSLIY</sequence>
<evidence type="ECO:0000259" key="11">
    <source>
        <dbReference type="Pfam" id="PF04389"/>
    </source>
</evidence>
<evidence type="ECO:0000256" key="7">
    <source>
        <dbReference type="ARBA" id="ARBA00022801"/>
    </source>
</evidence>
<dbReference type="Proteomes" id="UP000000591">
    <property type="component" value="Chromosome IV"/>
</dbReference>
<dbReference type="PANTHER" id="PTHR12147">
    <property type="entry name" value="METALLOPEPTIDASE M28 FAMILY MEMBER"/>
    <property type="match status" value="1"/>
</dbReference>
<comment type="subunit">
    <text evidence="3">Monomer.</text>
</comment>
<evidence type="ECO:0000313" key="12">
    <source>
        <dbReference type="EMBL" id="AAS52043.1"/>
    </source>
</evidence>
<dbReference type="EMBL" id="AE016817">
    <property type="protein sequence ID" value="AAS52043.1"/>
    <property type="molecule type" value="Genomic_DNA"/>
</dbReference>
<evidence type="ECO:0000256" key="1">
    <source>
        <dbReference type="ARBA" id="ARBA00001947"/>
    </source>
</evidence>
<feature type="domain" description="PA" evidence="10">
    <location>
        <begin position="164"/>
        <end position="252"/>
    </location>
</feature>
<comment type="cofactor">
    <cofactor evidence="1">
        <name>Zn(2+)</name>
        <dbReference type="ChEBI" id="CHEBI:29105"/>
    </cofactor>
</comment>
<evidence type="ECO:0000256" key="6">
    <source>
        <dbReference type="ARBA" id="ARBA00022723"/>
    </source>
</evidence>
<dbReference type="InterPro" id="IPR045175">
    <property type="entry name" value="M28_fam"/>
</dbReference>
<dbReference type="PANTHER" id="PTHR12147:SF17">
    <property type="entry name" value="AMINOPEPTIDASE Y"/>
    <property type="match status" value="1"/>
</dbReference>